<dbReference type="InterPro" id="IPR011658">
    <property type="entry name" value="PA14_dom"/>
</dbReference>
<feature type="domain" description="PA14" evidence="5">
    <location>
        <begin position="39"/>
        <end position="178"/>
    </location>
</feature>
<feature type="domain" description="Fibronectin type-III" evidence="4">
    <location>
        <begin position="679"/>
        <end position="778"/>
    </location>
</feature>
<gene>
    <name evidence="6" type="ORF">G3I71_10725</name>
</gene>
<evidence type="ECO:0000259" key="5">
    <source>
        <dbReference type="PROSITE" id="PS51820"/>
    </source>
</evidence>
<reference evidence="6" key="1">
    <citation type="submission" date="2020-01" db="EMBL/GenBank/DDBJ databases">
        <title>Insect and environment-associated Actinomycetes.</title>
        <authorList>
            <person name="Currrie C."/>
            <person name="Chevrette M."/>
            <person name="Carlson C."/>
            <person name="Stubbendieck R."/>
            <person name="Wendt-Pienkowski E."/>
        </authorList>
    </citation>
    <scope>NUCLEOTIDE SEQUENCE</scope>
    <source>
        <strain evidence="6">SID12501</strain>
    </source>
</reference>
<feature type="chain" id="PRO_5025586308" description="PA14 domain-containing protein" evidence="3">
    <location>
        <begin position="36"/>
        <end position="778"/>
    </location>
</feature>
<organism evidence="6">
    <name type="scientific">Streptomyces sp. SID12501</name>
    <dbReference type="NCBI Taxonomy" id="2706042"/>
    <lineage>
        <taxon>Bacteria</taxon>
        <taxon>Bacillati</taxon>
        <taxon>Actinomycetota</taxon>
        <taxon>Actinomycetes</taxon>
        <taxon>Kitasatosporales</taxon>
        <taxon>Streptomycetaceae</taxon>
        <taxon>Streptomyces</taxon>
    </lineage>
</organism>
<dbReference type="Pfam" id="PF07691">
    <property type="entry name" value="PA14"/>
    <property type="match status" value="1"/>
</dbReference>
<evidence type="ECO:0000313" key="6">
    <source>
        <dbReference type="EMBL" id="NEC86286.1"/>
    </source>
</evidence>
<evidence type="ECO:0000256" key="3">
    <source>
        <dbReference type="SAM" id="SignalP"/>
    </source>
</evidence>
<dbReference type="EMBL" id="JAAGLU010000007">
    <property type="protein sequence ID" value="NEC86286.1"/>
    <property type="molecule type" value="Genomic_DNA"/>
</dbReference>
<dbReference type="GO" id="GO:0016798">
    <property type="term" value="F:hydrolase activity, acting on glycosyl bonds"/>
    <property type="evidence" value="ECO:0007669"/>
    <property type="project" value="UniProtKB-KW"/>
</dbReference>
<keyword evidence="1" id="KW-0378">Hydrolase</keyword>
<keyword evidence="3" id="KW-0732">Signal</keyword>
<proteinExistence type="predicted"/>
<protein>
    <recommendedName>
        <fullName evidence="7">PA14 domain-containing protein</fullName>
    </recommendedName>
</protein>
<evidence type="ECO:0008006" key="7">
    <source>
        <dbReference type="Google" id="ProtNLM"/>
    </source>
</evidence>
<dbReference type="SUPFAM" id="SSF49265">
    <property type="entry name" value="Fibronectin type III"/>
    <property type="match status" value="2"/>
</dbReference>
<dbReference type="SMART" id="SM00060">
    <property type="entry name" value="FN3"/>
    <property type="match status" value="3"/>
</dbReference>
<keyword evidence="2" id="KW-0119">Carbohydrate metabolism</keyword>
<name>A0A6B3BPN4_9ACTN</name>
<keyword evidence="2" id="KW-0624">Polysaccharide degradation</keyword>
<dbReference type="SUPFAM" id="SSF56988">
    <property type="entry name" value="Anthrax protective antigen"/>
    <property type="match status" value="1"/>
</dbReference>
<dbReference type="InterPro" id="IPR013783">
    <property type="entry name" value="Ig-like_fold"/>
</dbReference>
<dbReference type="GO" id="GO:0000272">
    <property type="term" value="P:polysaccharide catabolic process"/>
    <property type="evidence" value="ECO:0007669"/>
    <property type="project" value="UniProtKB-KW"/>
</dbReference>
<accession>A0A6B3BPN4</accession>
<dbReference type="SMART" id="SM00758">
    <property type="entry name" value="PA14"/>
    <property type="match status" value="1"/>
</dbReference>
<dbReference type="AlphaFoldDB" id="A0A6B3BPN4"/>
<dbReference type="InterPro" id="IPR003961">
    <property type="entry name" value="FN3_dom"/>
</dbReference>
<dbReference type="InterPro" id="IPR036116">
    <property type="entry name" value="FN3_sf"/>
</dbReference>
<evidence type="ECO:0000256" key="2">
    <source>
        <dbReference type="ARBA" id="ARBA00023326"/>
    </source>
</evidence>
<dbReference type="RefSeq" id="WP_164313720.1">
    <property type="nucleotide sequence ID" value="NZ_JAAGLU010000007.1"/>
</dbReference>
<feature type="signal peptide" evidence="3">
    <location>
        <begin position="1"/>
        <end position="35"/>
    </location>
</feature>
<evidence type="ECO:0000259" key="4">
    <source>
        <dbReference type="PROSITE" id="PS50853"/>
    </source>
</evidence>
<dbReference type="Gene3D" id="2.60.40.10">
    <property type="entry name" value="Immunoglobulins"/>
    <property type="match status" value="4"/>
</dbReference>
<dbReference type="PROSITE" id="PS51820">
    <property type="entry name" value="PA14"/>
    <property type="match status" value="1"/>
</dbReference>
<dbReference type="InterPro" id="IPR037524">
    <property type="entry name" value="PA14/GLEYA"/>
</dbReference>
<keyword evidence="1" id="KW-0326">Glycosidase</keyword>
<sequence length="778" mass="82698">MITENIRARLRVGAAGLAVTLASTCVLLVAPAAEAAVTCGNTTFKRTFYTNTSFSGTPKRTDCDTTIDQSWTGAPLSGMATNNFGVRWSLTRDFGSGGCFEYRLSGTDGLRLYVDGVRKVNKWTNTGDSSGNSVPGTFCIGSGSHTVRVDHANWTGLSRVKFAWTASSDSKPPLAPTGITTTYDAATGKAKAGWRKNRELDISHYRVLVETPTGGVSRWTTTGTTASYTPAKDGQKYRFCIQAVDKWTNYGATACGPYVTTPDKTAPPVPDVRASDISVSVSSHEGPDGSSPIPQVNVWLGQVRPVDGPLFTLWRATAAAGPFTKVAVMDLRQTPGEQYLYDETAAEKQTYYYTASATDTAGNTSARTAPVAVTTPDVTPPGAVAGLAAAADTQKVALSWTAPTDDAVRWQVYGADGSAQPALLGTATSASYDDMTAKPGVTRTYTVYAVDAAGNRSGAVKITSRRQVAPALPVYLRPDANGRPELRIRVAADNDHSGGFRVYSGSSASTVRTTLRACAPEEVYRDAAWVEYRCLLTDFGGSSDGYVTAFAVAANGVTSSTYKAVRYEDTVAPPLPTGFAATSEPWGTALRWDTSTAADMRAYWLRVGTPKTDHGVRTCESGNSHTLAADATSFQDTEGLPDGEERCFELRAVDGSNNYTDGVTVYTTEQDTRPSEATAPGSPVTRLDAVENAGAAVLNWDTVDSATGYRVYRWDRSTGSYERIAEGALENPYTDSYRHYRDEDAPAGTAAYYRVTAVYADGTESAPALAAVALAPTG</sequence>
<comment type="caution">
    <text evidence="6">The sequence shown here is derived from an EMBL/GenBank/DDBJ whole genome shotgun (WGS) entry which is preliminary data.</text>
</comment>
<dbReference type="PROSITE" id="PS50853">
    <property type="entry name" value="FN3"/>
    <property type="match status" value="1"/>
</dbReference>
<evidence type="ECO:0000256" key="1">
    <source>
        <dbReference type="ARBA" id="ARBA00023295"/>
    </source>
</evidence>